<evidence type="ECO:0000313" key="2">
    <source>
        <dbReference type="EMBL" id="RGS43274.1"/>
    </source>
</evidence>
<proteinExistence type="predicted"/>
<organism evidence="2 3">
    <name type="scientific">Coprococcus eutactus</name>
    <dbReference type="NCBI Taxonomy" id="33043"/>
    <lineage>
        <taxon>Bacteria</taxon>
        <taxon>Bacillati</taxon>
        <taxon>Bacillota</taxon>
        <taxon>Clostridia</taxon>
        <taxon>Lachnospirales</taxon>
        <taxon>Lachnospiraceae</taxon>
        <taxon>Coprococcus</taxon>
    </lineage>
</organism>
<feature type="compositionally biased region" description="Acidic residues" evidence="1">
    <location>
        <begin position="308"/>
        <end position="317"/>
    </location>
</feature>
<protein>
    <recommendedName>
        <fullName evidence="4">ATPase</fullName>
    </recommendedName>
</protein>
<dbReference type="RefSeq" id="WP_004849324.1">
    <property type="nucleotide sequence ID" value="NZ_CABIWG010000006.1"/>
</dbReference>
<comment type="caution">
    <text evidence="2">The sequence shown here is derived from an EMBL/GenBank/DDBJ whole genome shotgun (WGS) entry which is preliminary data.</text>
</comment>
<feature type="region of interest" description="Disordered" evidence="1">
    <location>
        <begin position="243"/>
        <end position="317"/>
    </location>
</feature>
<evidence type="ECO:0000256" key="1">
    <source>
        <dbReference type="SAM" id="MobiDB-lite"/>
    </source>
</evidence>
<dbReference type="EMBL" id="QRVK01000008">
    <property type="protein sequence ID" value="RGS43274.1"/>
    <property type="molecule type" value="Genomic_DNA"/>
</dbReference>
<dbReference type="GeneID" id="92832750"/>
<evidence type="ECO:0000313" key="3">
    <source>
        <dbReference type="Proteomes" id="UP000283295"/>
    </source>
</evidence>
<dbReference type="AlphaFoldDB" id="A0A412IT84"/>
<reference evidence="2 3" key="1">
    <citation type="submission" date="2018-08" db="EMBL/GenBank/DDBJ databases">
        <title>A genome reference for cultivated species of the human gut microbiota.</title>
        <authorList>
            <person name="Zou Y."/>
            <person name="Xue W."/>
            <person name="Luo G."/>
        </authorList>
    </citation>
    <scope>NUCLEOTIDE SEQUENCE [LARGE SCALE GENOMIC DNA]</scope>
    <source>
        <strain evidence="2 3">AF22-21</strain>
    </source>
</reference>
<gene>
    <name evidence="2" type="ORF">DWX94_05175</name>
</gene>
<dbReference type="Proteomes" id="UP000283295">
    <property type="component" value="Unassembled WGS sequence"/>
</dbReference>
<feature type="compositionally biased region" description="Basic and acidic residues" evidence="1">
    <location>
        <begin position="243"/>
        <end position="279"/>
    </location>
</feature>
<evidence type="ECO:0008006" key="4">
    <source>
        <dbReference type="Google" id="ProtNLM"/>
    </source>
</evidence>
<accession>A0A412IT84</accession>
<dbReference type="OrthoDB" id="1770915at2"/>
<feature type="compositionally biased region" description="Basic and acidic residues" evidence="1">
    <location>
        <begin position="295"/>
        <end position="307"/>
    </location>
</feature>
<sequence>MENGKAKQLLDRIQDIVGEGQNVPFAAGKVLVNKEEVLEIVEELKTTIDLELKAYHEITDKRSKIIKEAEQEADEIIADAEEAASRIRLSKPSPLFVDRKVKSLGKQDRQALRTANEIYAASIIYTNEMLMEINETVNQAYNMISMESDRVLESLRKKSEIIENNKKELMEGLMDMKKQERYADILEISQLLANELYYEKNHSKEESHKENSGEPEMVQWEFDFDEKKEQEPIRVKASREPVRAQDIMEKDSSIHVIRDNDPDDKKKRFGDRTPVRLEESITDDSAKGGASENGGKPDFRIGGRISDDFDDINDGVV</sequence>
<name>A0A412IT84_9FIRM</name>